<reference evidence="2 3" key="1">
    <citation type="submission" date="2020-04" db="EMBL/GenBank/DDBJ databases">
        <authorList>
            <person name="Yin C."/>
        </authorList>
    </citation>
    <scope>NUCLEOTIDE SEQUENCE [LARGE SCALE GENOMIC DNA]</scope>
    <source>
        <strain evidence="2 3">Ak56</strain>
    </source>
</reference>
<evidence type="ECO:0000259" key="1">
    <source>
        <dbReference type="Pfam" id="PF01370"/>
    </source>
</evidence>
<accession>A0A847SHV1</accession>
<evidence type="ECO:0000313" key="3">
    <source>
        <dbReference type="Proteomes" id="UP000552864"/>
    </source>
</evidence>
<dbReference type="PANTHER" id="PTHR43245:SF58">
    <property type="entry name" value="BLL5923 PROTEIN"/>
    <property type="match status" value="1"/>
</dbReference>
<dbReference type="AlphaFoldDB" id="A0A847SHV1"/>
<sequence length="310" mass="34633">MKLLISGASGFVGANLCKYLQQYPDAEIISLVRRKSGSGNEILWDELTLESLPTDLDAVIHLAGKAHDVKNVTLQQEYWDINYGLTKKLFDIFSVHPYATQFLFMSSVKAAADNVKGVLDETVQPNPATPYGKSKLAAEQYILSSELSANKSCYVLRPCIIHGEGNKGNLNLLYNVIKKGIPYPLGAFENKKSYLYIHNLSAVIWEILNQHIPSGVYNIADDEVISTNELIDVIGRSLNKKVSILKIPRRLIRVLSGIGDTLRLPLNTERLDKLTGDYVVSNEKIKNALQLNLPYCTRQGLEMTFKSFRS</sequence>
<comment type="caution">
    <text evidence="2">The sequence shown here is derived from an EMBL/GenBank/DDBJ whole genome shotgun (WGS) entry which is preliminary data.</text>
</comment>
<dbReference type="Proteomes" id="UP000552864">
    <property type="component" value="Unassembled WGS sequence"/>
</dbReference>
<dbReference type="InterPro" id="IPR050177">
    <property type="entry name" value="Lipid_A_modif_metabolic_enz"/>
</dbReference>
<dbReference type="InterPro" id="IPR036291">
    <property type="entry name" value="NAD(P)-bd_dom_sf"/>
</dbReference>
<evidence type="ECO:0000313" key="2">
    <source>
        <dbReference type="EMBL" id="NLR78605.1"/>
    </source>
</evidence>
<dbReference type="InterPro" id="IPR001509">
    <property type="entry name" value="Epimerase_deHydtase"/>
</dbReference>
<feature type="domain" description="NAD-dependent epimerase/dehydratase" evidence="1">
    <location>
        <begin position="4"/>
        <end position="220"/>
    </location>
</feature>
<dbReference type="PANTHER" id="PTHR43245">
    <property type="entry name" value="BIFUNCTIONAL POLYMYXIN RESISTANCE PROTEIN ARNA"/>
    <property type="match status" value="1"/>
</dbReference>
<gene>
    <name evidence="2" type="ORF">HGH91_08220</name>
</gene>
<dbReference type="SUPFAM" id="SSF51735">
    <property type="entry name" value="NAD(P)-binding Rossmann-fold domains"/>
    <property type="match status" value="1"/>
</dbReference>
<organism evidence="2 3">
    <name type="scientific">Chitinophaga eiseniae</name>
    <dbReference type="NCBI Taxonomy" id="634771"/>
    <lineage>
        <taxon>Bacteria</taxon>
        <taxon>Pseudomonadati</taxon>
        <taxon>Bacteroidota</taxon>
        <taxon>Chitinophagia</taxon>
        <taxon>Chitinophagales</taxon>
        <taxon>Chitinophagaceae</taxon>
        <taxon>Chitinophaga</taxon>
    </lineage>
</organism>
<protein>
    <submittedName>
        <fullName evidence="2">NAD-dependent epimerase/dehydratase family protein</fullName>
    </submittedName>
</protein>
<dbReference type="RefSeq" id="WP_168738001.1">
    <property type="nucleotide sequence ID" value="NZ_JABAHZ010000002.1"/>
</dbReference>
<dbReference type="Gene3D" id="3.40.50.720">
    <property type="entry name" value="NAD(P)-binding Rossmann-like Domain"/>
    <property type="match status" value="1"/>
</dbReference>
<name>A0A847SHV1_9BACT</name>
<dbReference type="EMBL" id="JABAHZ010000002">
    <property type="protein sequence ID" value="NLR78605.1"/>
    <property type="molecule type" value="Genomic_DNA"/>
</dbReference>
<proteinExistence type="predicted"/>
<keyword evidence="3" id="KW-1185">Reference proteome</keyword>
<dbReference type="Pfam" id="PF01370">
    <property type="entry name" value="Epimerase"/>
    <property type="match status" value="1"/>
</dbReference>